<feature type="domain" description="Mandelate racemase/muconate lactonizing enzyme C-terminal" evidence="1">
    <location>
        <begin position="128"/>
        <end position="257"/>
    </location>
</feature>
<dbReference type="GO" id="GO:0016052">
    <property type="term" value="P:carbohydrate catabolic process"/>
    <property type="evidence" value="ECO:0007669"/>
    <property type="project" value="UniProtKB-ARBA"/>
</dbReference>
<dbReference type="GO" id="GO:0009063">
    <property type="term" value="P:amino acid catabolic process"/>
    <property type="evidence" value="ECO:0007669"/>
    <property type="project" value="InterPro"/>
</dbReference>
<dbReference type="AlphaFoldDB" id="A0A375I355"/>
<dbReference type="GO" id="GO:0008927">
    <property type="term" value="F:mannonate dehydratase activity"/>
    <property type="evidence" value="ECO:0007669"/>
    <property type="project" value="UniProtKB-ARBA"/>
</dbReference>
<dbReference type="InterPro" id="IPR036849">
    <property type="entry name" value="Enolase-like_C_sf"/>
</dbReference>
<dbReference type="PROSITE" id="PS00909">
    <property type="entry name" value="MR_MLE_2"/>
    <property type="match status" value="1"/>
</dbReference>
<keyword evidence="3" id="KW-1185">Reference proteome</keyword>
<dbReference type="SFLD" id="SFLDS00001">
    <property type="entry name" value="Enolase"/>
    <property type="match status" value="1"/>
</dbReference>
<dbReference type="SUPFAM" id="SSF51604">
    <property type="entry name" value="Enolase C-terminal domain-like"/>
    <property type="match status" value="1"/>
</dbReference>
<dbReference type="InterPro" id="IPR034589">
    <property type="entry name" value="D-mannonate_dehydratase-like"/>
</dbReference>
<dbReference type="NCBIfam" id="NF043051">
    <property type="entry name" value="ManoateDhtManD"/>
    <property type="match status" value="1"/>
</dbReference>
<dbReference type="SFLD" id="SFLDG00033">
    <property type="entry name" value="mannonate_dehydratase"/>
    <property type="match status" value="1"/>
</dbReference>
<protein>
    <submittedName>
        <fullName evidence="2">Enolase C-terminal domain-like</fullName>
    </submittedName>
</protein>
<dbReference type="Gene3D" id="3.30.390.10">
    <property type="entry name" value="Enolase-like, N-terminal domain"/>
    <property type="match status" value="1"/>
</dbReference>
<dbReference type="Pfam" id="PF02746">
    <property type="entry name" value="MR_MLE_N"/>
    <property type="match status" value="1"/>
</dbReference>
<reference evidence="3" key="1">
    <citation type="submission" date="2018-02" db="EMBL/GenBank/DDBJ databases">
        <authorList>
            <person name="Hornung B."/>
        </authorList>
    </citation>
    <scope>NUCLEOTIDE SEQUENCE [LARGE SCALE GENOMIC DNA]</scope>
</reference>
<dbReference type="InterPro" id="IPR029065">
    <property type="entry name" value="Enolase_C-like"/>
</dbReference>
<dbReference type="Pfam" id="PF13378">
    <property type="entry name" value="MR_MLE_C"/>
    <property type="match status" value="1"/>
</dbReference>
<dbReference type="SMART" id="SM00922">
    <property type="entry name" value="MR_MLE"/>
    <property type="match status" value="1"/>
</dbReference>
<dbReference type="PROSITE" id="PS00908">
    <property type="entry name" value="MR_MLE_1"/>
    <property type="match status" value="1"/>
</dbReference>
<name>A0A375I355_9ACTN</name>
<evidence type="ECO:0000259" key="1">
    <source>
        <dbReference type="SMART" id="SM00922"/>
    </source>
</evidence>
<dbReference type="InterPro" id="IPR013342">
    <property type="entry name" value="Mandelate_racemase_C"/>
</dbReference>
<organism evidence="2 3">
    <name type="scientific">Propionibacterium ruminifibrarum</name>
    <dbReference type="NCBI Taxonomy" id="1962131"/>
    <lineage>
        <taxon>Bacteria</taxon>
        <taxon>Bacillati</taxon>
        <taxon>Actinomycetota</taxon>
        <taxon>Actinomycetes</taxon>
        <taxon>Propionibacteriales</taxon>
        <taxon>Propionibacteriaceae</taxon>
        <taxon>Propionibacterium</taxon>
    </lineage>
</organism>
<accession>A0A375I355</accession>
<dbReference type="PANTHER" id="PTHR48080">
    <property type="entry name" value="D-GALACTONATE DEHYDRATASE-RELATED"/>
    <property type="match status" value="1"/>
</dbReference>
<dbReference type="SUPFAM" id="SSF54826">
    <property type="entry name" value="Enolase N-terminal domain-like"/>
    <property type="match status" value="1"/>
</dbReference>
<dbReference type="InterPro" id="IPR018110">
    <property type="entry name" value="Mandel_Rmase/mucon_lact_enz_CS"/>
</dbReference>
<dbReference type="OrthoDB" id="5168231at2"/>
<proteinExistence type="predicted"/>
<dbReference type="InterPro" id="IPR029017">
    <property type="entry name" value="Enolase-like_N"/>
</dbReference>
<sequence length="402" mass="44314">MRIQAIDVLMCSPGRTFCTVKITTDDGLVGYGDGTLNGRELAVASYVTDHLAPALIGSDASRINDIWQFCYKGAYWRRGPVTMSAISAIDQALWDLNAKALGVPVHRLLGGRARDYITAYPHCSGHTVEAALEEAGARLAEGYKAIRIQAQVPGLATAYGVAKGDEEYEPASSTLPDVEEWDTGAYLDFLPRLIKATRDELGYGFELLHDGHHRLTPSQAGWMGRRLEPYRMFWLEDPTPEEDQQAFATVRSLTSCPIAVGEVWNSVYDCQQAISGRLIDYIRIPVTHGGGLTHLRQILALADVYGVRSGMQGASDISPIGQAANFALDWTIPNFGMQEYMGYPEETWAVFTPHYRVEDGVITLDDTPGLGVEVDEEAAARYPYTPKSLPVNRLRDGGMYDW</sequence>
<gene>
    <name evidence="2" type="ORF">PROPJV5_0779</name>
</gene>
<evidence type="ECO:0000313" key="2">
    <source>
        <dbReference type="EMBL" id="SPF67827.1"/>
    </source>
</evidence>
<dbReference type="PANTHER" id="PTHR48080:SF6">
    <property type="entry name" value="STARVATION-SENSING PROTEIN RSPA"/>
    <property type="match status" value="1"/>
</dbReference>
<dbReference type="GO" id="GO:0000287">
    <property type="term" value="F:magnesium ion binding"/>
    <property type="evidence" value="ECO:0007669"/>
    <property type="project" value="UniProtKB-ARBA"/>
</dbReference>
<dbReference type="InterPro" id="IPR013341">
    <property type="entry name" value="Mandelate_racemase_N_dom"/>
</dbReference>
<dbReference type="RefSeq" id="WP_119715040.1">
    <property type="nucleotide sequence ID" value="NZ_OMOH01000003.1"/>
</dbReference>
<dbReference type="EMBL" id="OMOH01000003">
    <property type="protein sequence ID" value="SPF67827.1"/>
    <property type="molecule type" value="Genomic_DNA"/>
</dbReference>
<dbReference type="Proteomes" id="UP000265962">
    <property type="component" value="Unassembled WGS sequence"/>
</dbReference>
<evidence type="ECO:0000313" key="3">
    <source>
        <dbReference type="Proteomes" id="UP000265962"/>
    </source>
</evidence>
<dbReference type="Gene3D" id="3.20.20.120">
    <property type="entry name" value="Enolase-like C-terminal domain"/>
    <property type="match status" value="1"/>
</dbReference>
<dbReference type="InterPro" id="IPR034593">
    <property type="entry name" value="DgoD-like"/>
</dbReference>
<dbReference type="NCBIfam" id="NF011654">
    <property type="entry name" value="PRK15072.1"/>
    <property type="match status" value="1"/>
</dbReference>